<evidence type="ECO:0000256" key="6">
    <source>
        <dbReference type="ARBA" id="ARBA00023187"/>
    </source>
</evidence>
<dbReference type="PANTHER" id="PTHR20971">
    <property type="entry name" value="U6 SNRNA-ASSOCIATED PROTEIN"/>
    <property type="match status" value="1"/>
</dbReference>
<proteinExistence type="inferred from homology"/>
<keyword evidence="3" id="KW-0507">mRNA processing</keyword>
<dbReference type="Proteomes" id="UP001497383">
    <property type="component" value="Chromosome 2"/>
</dbReference>
<dbReference type="Gene3D" id="2.30.30.100">
    <property type="match status" value="1"/>
</dbReference>
<dbReference type="PANTHER" id="PTHR20971:SF0">
    <property type="entry name" value="U6 SNRNA-ASSOCIATED SM-LIKE PROTEIN LSM5"/>
    <property type="match status" value="1"/>
</dbReference>
<evidence type="ECO:0000256" key="4">
    <source>
        <dbReference type="ARBA" id="ARBA00022728"/>
    </source>
</evidence>
<keyword evidence="8" id="KW-0687">Ribonucleoprotein</keyword>
<keyword evidence="6" id="KW-0508">mRNA splicing</keyword>
<keyword evidence="7" id="KW-0539">Nucleus</keyword>
<comment type="subcellular location">
    <subcellularLocation>
        <location evidence="1">Nucleus</location>
    </subcellularLocation>
</comment>
<protein>
    <recommendedName>
        <fullName evidence="9">Sm domain-containing protein</fullName>
    </recommendedName>
</protein>
<dbReference type="EMBL" id="OZ022406">
    <property type="protein sequence ID" value="CAK9436743.1"/>
    <property type="molecule type" value="Genomic_DNA"/>
</dbReference>
<dbReference type="PROSITE" id="PS52002">
    <property type="entry name" value="SM"/>
    <property type="match status" value="1"/>
</dbReference>
<dbReference type="InterPro" id="IPR001163">
    <property type="entry name" value="Sm_dom_euk/arc"/>
</dbReference>
<evidence type="ECO:0000256" key="5">
    <source>
        <dbReference type="ARBA" id="ARBA00022884"/>
    </source>
</evidence>
<accession>A0ABP0ZIS6</accession>
<comment type="similarity">
    <text evidence="2">Belongs to the snRNP Sm proteins family.</text>
</comment>
<name>A0ABP0ZIS6_9ASCO</name>
<evidence type="ECO:0000256" key="1">
    <source>
        <dbReference type="ARBA" id="ARBA00004123"/>
    </source>
</evidence>
<evidence type="ECO:0000313" key="10">
    <source>
        <dbReference type="EMBL" id="CAK9436743.1"/>
    </source>
</evidence>
<evidence type="ECO:0000313" key="11">
    <source>
        <dbReference type="Proteomes" id="UP001497383"/>
    </source>
</evidence>
<gene>
    <name evidence="10" type="ORF">LODBEIA_P12650</name>
</gene>
<sequence>MAETKTPIEGTSYEIPQQILPLEVIDRSVGKKIRVLMTDDKEFYGTLVGFDDYVNMVLTEVTVVSGPGAEDNEDGEKRSSGNTVAKMLLNGGQVAMIVPDLPDVPDVPDA</sequence>
<evidence type="ECO:0000256" key="8">
    <source>
        <dbReference type="ARBA" id="ARBA00023274"/>
    </source>
</evidence>
<dbReference type="InterPro" id="IPR047575">
    <property type="entry name" value="Sm"/>
</dbReference>
<evidence type="ECO:0000256" key="7">
    <source>
        <dbReference type="ARBA" id="ARBA00023242"/>
    </source>
</evidence>
<dbReference type="InterPro" id="IPR033871">
    <property type="entry name" value="LSm5"/>
</dbReference>
<dbReference type="Pfam" id="PF01423">
    <property type="entry name" value="LSM"/>
    <property type="match status" value="1"/>
</dbReference>
<reference evidence="10 11" key="1">
    <citation type="submission" date="2024-03" db="EMBL/GenBank/DDBJ databases">
        <authorList>
            <person name="Brejova B."/>
        </authorList>
    </citation>
    <scope>NUCLEOTIDE SEQUENCE [LARGE SCALE GENOMIC DNA]</scope>
    <source>
        <strain evidence="10 11">CBS 14171</strain>
    </source>
</reference>
<keyword evidence="11" id="KW-1185">Reference proteome</keyword>
<evidence type="ECO:0000256" key="2">
    <source>
        <dbReference type="ARBA" id="ARBA00006850"/>
    </source>
</evidence>
<evidence type="ECO:0000256" key="3">
    <source>
        <dbReference type="ARBA" id="ARBA00022664"/>
    </source>
</evidence>
<feature type="domain" description="Sm" evidence="9">
    <location>
        <begin position="20"/>
        <end position="103"/>
    </location>
</feature>
<dbReference type="GeneID" id="92206461"/>
<evidence type="ECO:0000259" key="9">
    <source>
        <dbReference type="PROSITE" id="PS52002"/>
    </source>
</evidence>
<keyword evidence="5" id="KW-0694">RNA-binding</keyword>
<keyword evidence="4" id="KW-0747">Spliceosome</keyword>
<dbReference type="InterPro" id="IPR010920">
    <property type="entry name" value="LSM_dom_sf"/>
</dbReference>
<dbReference type="SUPFAM" id="SSF50182">
    <property type="entry name" value="Sm-like ribonucleoproteins"/>
    <property type="match status" value="1"/>
</dbReference>
<dbReference type="RefSeq" id="XP_066828203.1">
    <property type="nucleotide sequence ID" value="XM_066971134.1"/>
</dbReference>
<dbReference type="SMART" id="SM00651">
    <property type="entry name" value="Sm"/>
    <property type="match status" value="1"/>
</dbReference>
<organism evidence="10 11">
    <name type="scientific">Lodderomyces beijingensis</name>
    <dbReference type="NCBI Taxonomy" id="1775926"/>
    <lineage>
        <taxon>Eukaryota</taxon>
        <taxon>Fungi</taxon>
        <taxon>Dikarya</taxon>
        <taxon>Ascomycota</taxon>
        <taxon>Saccharomycotina</taxon>
        <taxon>Pichiomycetes</taxon>
        <taxon>Debaryomycetaceae</taxon>
        <taxon>Candida/Lodderomyces clade</taxon>
        <taxon>Lodderomyces</taxon>
    </lineage>
</organism>